<proteinExistence type="inferred from homology"/>
<dbReference type="InterPro" id="IPR016181">
    <property type="entry name" value="Acyl_CoA_acyltransferase"/>
</dbReference>
<dbReference type="InterPro" id="IPR016102">
    <property type="entry name" value="Succinyl-CoA_synth-like"/>
</dbReference>
<dbReference type="Gene3D" id="3.40.630.30">
    <property type="match status" value="1"/>
</dbReference>
<dbReference type="InterPro" id="IPR051538">
    <property type="entry name" value="Acyl-CoA_Synth/Transferase"/>
</dbReference>
<dbReference type="Pfam" id="PF13380">
    <property type="entry name" value="CoA_binding_2"/>
    <property type="match status" value="1"/>
</dbReference>
<dbReference type="Gene3D" id="3.30.470.20">
    <property type="entry name" value="ATP-grasp fold, B domain"/>
    <property type="match status" value="1"/>
</dbReference>
<dbReference type="Pfam" id="PF19045">
    <property type="entry name" value="Ligase_CoA_2"/>
    <property type="match status" value="1"/>
</dbReference>
<dbReference type="InterPro" id="IPR036291">
    <property type="entry name" value="NAD(P)-bd_dom_sf"/>
</dbReference>
<reference evidence="7" key="1">
    <citation type="journal article" date="2007" name="J. Bacteriol.">
        <title>Comparative genome analysis of four magnetotactic bacteria reveals a complex set of group-specific genes implicated in magnetosome biomineralization and function.</title>
        <authorList>
            <person name="Richter M."/>
            <person name="Kube M."/>
            <person name="Bazylinski D.A."/>
            <person name="Lombardot T."/>
            <person name="Gloeckner F.O."/>
            <person name="Reinhardt R."/>
            <person name="Schueler D."/>
        </authorList>
    </citation>
    <scope>NUCLEOTIDE SEQUENCE</scope>
    <source>
        <strain evidence="7">MSR-1</strain>
    </source>
</reference>
<dbReference type="GO" id="GO:0043758">
    <property type="term" value="F:acetate-CoA ligase (ADP-forming) activity"/>
    <property type="evidence" value="ECO:0007669"/>
    <property type="project" value="InterPro"/>
</dbReference>
<evidence type="ECO:0000259" key="6">
    <source>
        <dbReference type="PROSITE" id="PS51186"/>
    </source>
</evidence>
<dbReference type="FunFam" id="3.30.1490.20:FF:000020">
    <property type="entry name" value="Protein lysine acetyltransferase"/>
    <property type="match status" value="1"/>
</dbReference>
<keyword evidence="7" id="KW-0808">Transferase</keyword>
<evidence type="ECO:0000256" key="5">
    <source>
        <dbReference type="ARBA" id="ARBA00060888"/>
    </source>
</evidence>
<evidence type="ECO:0000256" key="4">
    <source>
        <dbReference type="ARBA" id="ARBA00022840"/>
    </source>
</evidence>
<comment type="similarity">
    <text evidence="5">In the N-terminal section; belongs to the acetate CoA ligase alpha subunit family.</text>
</comment>
<dbReference type="InterPro" id="IPR013815">
    <property type="entry name" value="ATP_grasp_subdomain_1"/>
</dbReference>
<sequence length="907" mass="96979">MGVRNLKALFRPQSVAVIGASTKANSPGAVVMRNLIQGNFQGPIMPVGTEKSICGVLAYPDIASLPEAPDLALVCSPAPEMVATMRALGEKGAKAACIMTAGLQHSADSSSGLSVFDSVRAEAKIHGIRVLGPNSMGMLVPGIGLNASFAPDIAPAGKIAFVSQSGALCSAVLDWACAKGIGFSHFIHTGESMDVDFGHILDYLGSDPHTRAILLYLQTVDERRNFMSAARAAARNKPILAIKAGRSTEGALAASSHTGALAGSDLVFDAAIRRSGMLRVQDIEEIFGAVETLARSRPMKGKRLAIVTNGGGLGVIAADDLADGGGELADLPLDVVDKLNALLPPNWSRGNPIDVVGDAGGERYAKTLSILLDCKCIDAVLVMYAPTAISNPDEVAEAVIKVYKDKPRANIMTCWVGHQKVAGARRKFADAGVPTFETPRAAVQGYLHLLEYRKNQEMLMEVPASAATDFVPDVALAKGVIAEVMERGDNILTEAEAKTVLSAYGIPTVPTHIAGTPAEASRIAKTIDGPVALKILSTDIVHKSDVGGVVLNLTGPFDVEKAAYAMLDRVKATYPEARIEGFTVQPMITRRPGTQELIVGVATDPIFGPVILFGQGGVAVEVIGDRAVALPPLNLNLAAELIQRTRVARLLKGYRGRPPANLDALHMTLIQVSQMVIDLPEIIELDINPLRCDADGVLALDAAIKVAPVPAGSNDRLAIRPYPAEQEEWFTMTDGRQVLLRPIRPEDEPNHHVLVSKLTPEDIRFRFFGLVHELPHSEMARLTQIDYDREMAFIGELTLPDGAKETLGVVRTVTDPDNEAAEFAVVVRSDLKGSGLGKRLLVKMIEYCRSRGTHAIVGQVLKDNRRMLKFVEHLGFVQTKTIDGDIVEVEYDLKKPAVTEPEPPETA</sequence>
<keyword evidence="2" id="KW-0436">Ligase</keyword>
<dbReference type="Gene3D" id="3.30.1490.20">
    <property type="entry name" value="ATP-grasp fold, A domain"/>
    <property type="match status" value="1"/>
</dbReference>
<keyword evidence="1" id="KW-0816">Tricarboxylic acid cycle</keyword>
<dbReference type="InterPro" id="IPR000182">
    <property type="entry name" value="GNAT_dom"/>
</dbReference>
<dbReference type="SUPFAM" id="SSF56059">
    <property type="entry name" value="Glutathione synthetase ATP-binding domain-like"/>
    <property type="match status" value="1"/>
</dbReference>
<accession>A4U1N9</accession>
<dbReference type="InterPro" id="IPR043938">
    <property type="entry name" value="Ligase_CoA_dom"/>
</dbReference>
<dbReference type="SUPFAM" id="SSF52210">
    <property type="entry name" value="Succinyl-CoA synthetase domains"/>
    <property type="match status" value="2"/>
</dbReference>
<dbReference type="Gene3D" id="3.40.50.720">
    <property type="entry name" value="NAD(P)-binding Rossmann-like Domain"/>
    <property type="match status" value="1"/>
</dbReference>
<dbReference type="SMART" id="SM00881">
    <property type="entry name" value="CoA_binding"/>
    <property type="match status" value="1"/>
</dbReference>
<protein>
    <submittedName>
        <fullName evidence="7">GCN5-related N-acetyltransferase:CoA-binding</fullName>
    </submittedName>
</protein>
<dbReference type="RefSeq" id="WP_024079263.1">
    <property type="nucleotide sequence ID" value="NZ_CP027527.1"/>
</dbReference>
<dbReference type="SUPFAM" id="SSF51735">
    <property type="entry name" value="NAD(P)-binding Rossmann-fold domains"/>
    <property type="match status" value="1"/>
</dbReference>
<gene>
    <name evidence="7" type="ORF">MGR_3149</name>
</gene>
<dbReference type="Gene3D" id="3.40.50.261">
    <property type="entry name" value="Succinyl-CoA synthetase domains"/>
    <property type="match status" value="2"/>
</dbReference>
<dbReference type="Pfam" id="PF13549">
    <property type="entry name" value="ATP-grasp_5"/>
    <property type="match status" value="1"/>
</dbReference>
<dbReference type="PROSITE" id="PS51186">
    <property type="entry name" value="GNAT"/>
    <property type="match status" value="1"/>
</dbReference>
<evidence type="ECO:0000256" key="3">
    <source>
        <dbReference type="ARBA" id="ARBA00022741"/>
    </source>
</evidence>
<dbReference type="GO" id="GO:0006099">
    <property type="term" value="P:tricarboxylic acid cycle"/>
    <property type="evidence" value="ECO:0007669"/>
    <property type="project" value="UniProtKB-KW"/>
</dbReference>
<dbReference type="PANTHER" id="PTHR43334:SF1">
    <property type="entry name" value="3-HYDROXYPROPIONATE--COA LIGASE [ADP-FORMING]"/>
    <property type="match status" value="1"/>
</dbReference>
<keyword evidence="4" id="KW-0067">ATP-binding</keyword>
<name>A4U1N9_9PROT</name>
<dbReference type="Pfam" id="PF00583">
    <property type="entry name" value="Acetyltransf_1"/>
    <property type="match status" value="1"/>
</dbReference>
<dbReference type="InterPro" id="IPR032875">
    <property type="entry name" value="Succ_CoA_lig_flav_dom"/>
</dbReference>
<feature type="domain" description="N-acetyltransferase" evidence="6">
    <location>
        <begin position="738"/>
        <end position="898"/>
    </location>
</feature>
<dbReference type="Pfam" id="PF13607">
    <property type="entry name" value="Succ_CoA_lig"/>
    <property type="match status" value="1"/>
</dbReference>
<keyword evidence="3" id="KW-0547">Nucleotide-binding</keyword>
<organism evidence="7">
    <name type="scientific">Magnetospirillum gryphiswaldense</name>
    <dbReference type="NCBI Taxonomy" id="55518"/>
    <lineage>
        <taxon>Bacteria</taxon>
        <taxon>Pseudomonadati</taxon>
        <taxon>Pseudomonadota</taxon>
        <taxon>Alphaproteobacteria</taxon>
        <taxon>Rhodospirillales</taxon>
        <taxon>Rhodospirillaceae</taxon>
        <taxon>Magnetospirillum</taxon>
    </lineage>
</organism>
<evidence type="ECO:0000256" key="2">
    <source>
        <dbReference type="ARBA" id="ARBA00022598"/>
    </source>
</evidence>
<dbReference type="PANTHER" id="PTHR43334">
    <property type="entry name" value="ACETATE--COA LIGASE [ADP-FORMING]"/>
    <property type="match status" value="1"/>
</dbReference>
<dbReference type="EMBL" id="CU459003">
    <property type="protein sequence ID" value="CAM76796.1"/>
    <property type="molecule type" value="Genomic_DNA"/>
</dbReference>
<dbReference type="GO" id="GO:0016747">
    <property type="term" value="F:acyltransferase activity, transferring groups other than amino-acyl groups"/>
    <property type="evidence" value="ECO:0007669"/>
    <property type="project" value="InterPro"/>
</dbReference>
<evidence type="ECO:0000313" key="7">
    <source>
        <dbReference type="EMBL" id="CAM76796.1"/>
    </source>
</evidence>
<evidence type="ECO:0000256" key="1">
    <source>
        <dbReference type="ARBA" id="ARBA00022532"/>
    </source>
</evidence>
<dbReference type="GO" id="GO:0005524">
    <property type="term" value="F:ATP binding"/>
    <property type="evidence" value="ECO:0007669"/>
    <property type="project" value="UniProtKB-KW"/>
</dbReference>
<dbReference type="InterPro" id="IPR003781">
    <property type="entry name" value="CoA-bd"/>
</dbReference>
<dbReference type="SUPFAM" id="SSF55729">
    <property type="entry name" value="Acyl-CoA N-acyltransferases (Nat)"/>
    <property type="match status" value="1"/>
</dbReference>
<dbReference type="AlphaFoldDB" id="A4U1N9"/>